<protein>
    <submittedName>
        <fullName evidence="2">Uncharacterized protein</fullName>
    </submittedName>
</protein>
<dbReference type="EMBL" id="JARBHB010000002">
    <property type="protein sequence ID" value="KAJ8893435.1"/>
    <property type="molecule type" value="Genomic_DNA"/>
</dbReference>
<dbReference type="Proteomes" id="UP001159363">
    <property type="component" value="Chromosome 2"/>
</dbReference>
<comment type="caution">
    <text evidence="2">The sequence shown here is derived from an EMBL/GenBank/DDBJ whole genome shotgun (WGS) entry which is preliminary data.</text>
</comment>
<name>A0ABQ9I9U0_9NEOP</name>
<evidence type="ECO:0000256" key="1">
    <source>
        <dbReference type="SAM" id="MobiDB-lite"/>
    </source>
</evidence>
<keyword evidence="3" id="KW-1185">Reference proteome</keyword>
<sequence>MPGRSLGQTGPSSQPPTTTIIHLAEYVRLVHTHPPSPGSPQETMTARPRSWLPRLTFSISSVNSGDVVVNHWTRVPEDTSSITCSAIQVSLLGADLKVKDLRCIQGMLQHILLQTLVTKDDATVVTNMPSTSTYRHNDRPDKPTIPSQPDKPTIPSRPGVVAASLETLRKLLHRKFAIDHVAKNYANNFAKHYVNIFAKHIAHRKSYCEAFCETPRRSQITSRIESHFSKSDTKQVASFETCHKACHATMPSVSYRAKVKVDSQLLLVVLQAEKAHSGWRCFRVSTEEITPIISLTCRPVRAACLVVCGSCAAVKTLRTPHHRFGIIGLYILPKLIKETSYPAFLENGPPGFLVAVPQQIHREMRYMHYRAPAHFSITVREYLDTMYSQRWIGRRCLSCDYYTFRMHAEQYMQIHVYWRVFTSPISLSFIHGVRPLNDEHLPQPLLTFIDMNIVGAVGLLQGDPACPTSSHSNVHV</sequence>
<evidence type="ECO:0000313" key="2">
    <source>
        <dbReference type="EMBL" id="KAJ8893435.1"/>
    </source>
</evidence>
<accession>A0ABQ9I9U0</accession>
<proteinExistence type="predicted"/>
<organism evidence="2 3">
    <name type="scientific">Dryococelus australis</name>
    <dbReference type="NCBI Taxonomy" id="614101"/>
    <lineage>
        <taxon>Eukaryota</taxon>
        <taxon>Metazoa</taxon>
        <taxon>Ecdysozoa</taxon>
        <taxon>Arthropoda</taxon>
        <taxon>Hexapoda</taxon>
        <taxon>Insecta</taxon>
        <taxon>Pterygota</taxon>
        <taxon>Neoptera</taxon>
        <taxon>Polyneoptera</taxon>
        <taxon>Phasmatodea</taxon>
        <taxon>Verophasmatodea</taxon>
        <taxon>Anareolatae</taxon>
        <taxon>Phasmatidae</taxon>
        <taxon>Eurycanthinae</taxon>
        <taxon>Dryococelus</taxon>
    </lineage>
</organism>
<gene>
    <name evidence="2" type="ORF">PR048_006033</name>
</gene>
<reference evidence="2 3" key="1">
    <citation type="submission" date="2023-02" db="EMBL/GenBank/DDBJ databases">
        <title>LHISI_Scaffold_Assembly.</title>
        <authorList>
            <person name="Stuart O.P."/>
            <person name="Cleave R."/>
            <person name="Magrath M.J.L."/>
            <person name="Mikheyev A.S."/>
        </authorList>
    </citation>
    <scope>NUCLEOTIDE SEQUENCE [LARGE SCALE GENOMIC DNA]</scope>
    <source>
        <strain evidence="2">Daus_M_001</strain>
        <tissue evidence="2">Leg muscle</tissue>
    </source>
</reference>
<feature type="region of interest" description="Disordered" evidence="1">
    <location>
        <begin position="128"/>
        <end position="158"/>
    </location>
</feature>
<evidence type="ECO:0000313" key="3">
    <source>
        <dbReference type="Proteomes" id="UP001159363"/>
    </source>
</evidence>